<dbReference type="InterPro" id="IPR034741">
    <property type="entry name" value="Terpene_cyclase-like_1_C"/>
</dbReference>
<dbReference type="InterPro" id="IPR001763">
    <property type="entry name" value="Rhodanese-like_dom"/>
</dbReference>
<dbReference type="Gene3D" id="1.50.10.130">
    <property type="entry name" value="Terpene synthase, N-terminal domain"/>
    <property type="match status" value="1"/>
</dbReference>
<organism evidence="8 9">
    <name type="scientific">Acer saccharum</name>
    <name type="common">Sugar maple</name>
    <dbReference type="NCBI Taxonomy" id="4024"/>
    <lineage>
        <taxon>Eukaryota</taxon>
        <taxon>Viridiplantae</taxon>
        <taxon>Streptophyta</taxon>
        <taxon>Embryophyta</taxon>
        <taxon>Tracheophyta</taxon>
        <taxon>Spermatophyta</taxon>
        <taxon>Magnoliopsida</taxon>
        <taxon>eudicotyledons</taxon>
        <taxon>Gunneridae</taxon>
        <taxon>Pentapetalae</taxon>
        <taxon>rosids</taxon>
        <taxon>malvids</taxon>
        <taxon>Sapindales</taxon>
        <taxon>Sapindaceae</taxon>
        <taxon>Hippocastanoideae</taxon>
        <taxon>Acereae</taxon>
        <taxon>Acer</taxon>
    </lineage>
</organism>
<dbReference type="InterPro" id="IPR008930">
    <property type="entry name" value="Terpenoid_cyclase/PrenylTrfase"/>
</dbReference>
<dbReference type="SUPFAM" id="SSF48239">
    <property type="entry name" value="Terpenoid cyclases/Protein prenyltransferases"/>
    <property type="match status" value="1"/>
</dbReference>
<evidence type="ECO:0000256" key="3">
    <source>
        <dbReference type="ARBA" id="ARBA00022723"/>
    </source>
</evidence>
<dbReference type="SFLD" id="SFLDS00005">
    <property type="entry name" value="Isoprenoid_Synthase_Type_I"/>
    <property type="match status" value="1"/>
</dbReference>
<dbReference type="Pfam" id="PF01397">
    <property type="entry name" value="Terpene_synth"/>
    <property type="match status" value="1"/>
</dbReference>
<dbReference type="SUPFAM" id="SSF48576">
    <property type="entry name" value="Terpenoid synthases"/>
    <property type="match status" value="1"/>
</dbReference>
<dbReference type="InterPro" id="IPR005630">
    <property type="entry name" value="Terpene_synthase_metal-bd"/>
</dbReference>
<keyword evidence="6" id="KW-0456">Lyase</keyword>
<comment type="cofactor">
    <cofactor evidence="1">
        <name>Mn(2+)</name>
        <dbReference type="ChEBI" id="CHEBI:29035"/>
    </cofactor>
</comment>
<dbReference type="PANTHER" id="PTHR31225:SF245">
    <property type="entry name" value="(-)-ALPHA-TERPINEOL SYNTHASE-LIKE"/>
    <property type="match status" value="1"/>
</dbReference>
<dbReference type="CDD" id="cd00684">
    <property type="entry name" value="Terpene_cyclase_plant_C1"/>
    <property type="match status" value="1"/>
</dbReference>
<protein>
    <recommendedName>
        <fullName evidence="7">Rhodanese domain-containing protein</fullName>
    </recommendedName>
</protein>
<dbReference type="GO" id="GO:0016102">
    <property type="term" value="P:diterpenoid biosynthetic process"/>
    <property type="evidence" value="ECO:0007669"/>
    <property type="project" value="InterPro"/>
</dbReference>
<evidence type="ECO:0000256" key="1">
    <source>
        <dbReference type="ARBA" id="ARBA00001936"/>
    </source>
</evidence>
<dbReference type="FunFam" id="1.50.10.130:FF:000001">
    <property type="entry name" value="Isoprene synthase, chloroplastic"/>
    <property type="match status" value="1"/>
</dbReference>
<sequence length="475" mass="55096">MFNNLENPLDQLELVDTLQRLGLAYHFHAEINQTLLDVYNNNGDDKWKKGNLYATSLQFRLFRQHGYDVSQEVFSSFKEEKSESSFKVCLCDDIKAMIGLYEASHYGLEGESIMEEAWKFTTDHRKQLHDGDKKQATTLHRNLATQVKDALELPLHWRPPRLEATWFINAYERRETPTMFYSSLPSWTTTLCRPPTRKNLKNFHAPEPQFGYSRIINTKVIALITVIDDIYDVYGTLEELEVFTDAVDRWDVGAMEQLPDYMKITYLTLYNFVNDMAYDILREQGIDVLMNLKNSWVGLFRAYLVEAKWFHSGTKPTLEEYMKNAWISIANPILAVHSYISATNPIIEKELNYIESNPDLLYWVAKIDRLQDDLGTSSDELKRGDVLKAIQCYMNDTGSSEEVAREYIRHIVRMMWKKVNVHCSTETDLSKLSIQLILNLVRIAHCIYLHGDGHGVQDTVTKDQALSLLFESIPM</sequence>
<dbReference type="FunFam" id="1.10.600.10:FF:000007">
    <property type="entry name" value="Isoprene synthase, chloroplastic"/>
    <property type="match status" value="1"/>
</dbReference>
<evidence type="ECO:0000256" key="6">
    <source>
        <dbReference type="ARBA" id="ARBA00023239"/>
    </source>
</evidence>
<evidence type="ECO:0000259" key="7">
    <source>
        <dbReference type="PROSITE" id="PS50206"/>
    </source>
</evidence>
<dbReference type="Pfam" id="PF03936">
    <property type="entry name" value="Terpene_synth_C"/>
    <property type="match status" value="1"/>
</dbReference>
<evidence type="ECO:0000313" key="8">
    <source>
        <dbReference type="EMBL" id="KAK0579983.1"/>
    </source>
</evidence>
<keyword evidence="4" id="KW-0460">Magnesium</keyword>
<dbReference type="PANTHER" id="PTHR31225">
    <property type="entry name" value="OS04G0344100 PROTEIN-RELATED"/>
    <property type="match status" value="1"/>
</dbReference>
<comment type="caution">
    <text evidence="8">The sequence shown here is derived from an EMBL/GenBank/DDBJ whole genome shotgun (WGS) entry which is preliminary data.</text>
</comment>
<evidence type="ECO:0000313" key="9">
    <source>
        <dbReference type="Proteomes" id="UP001168877"/>
    </source>
</evidence>
<evidence type="ECO:0000256" key="5">
    <source>
        <dbReference type="ARBA" id="ARBA00023211"/>
    </source>
</evidence>
<dbReference type="EMBL" id="JAUESC010000385">
    <property type="protein sequence ID" value="KAK0579983.1"/>
    <property type="molecule type" value="Genomic_DNA"/>
</dbReference>
<evidence type="ECO:0000256" key="2">
    <source>
        <dbReference type="ARBA" id="ARBA00001946"/>
    </source>
</evidence>
<dbReference type="AlphaFoldDB" id="A0AA39RSE6"/>
<dbReference type="Proteomes" id="UP001168877">
    <property type="component" value="Unassembled WGS sequence"/>
</dbReference>
<dbReference type="SFLD" id="SFLDG01019">
    <property type="entry name" value="Terpene_Cyclase_Like_1_C_Termi"/>
    <property type="match status" value="1"/>
</dbReference>
<dbReference type="InterPro" id="IPR044814">
    <property type="entry name" value="Terpene_cyclase_plant_C1"/>
</dbReference>
<dbReference type="Gene3D" id="1.10.600.10">
    <property type="entry name" value="Farnesyl Diphosphate Synthase"/>
    <property type="match status" value="1"/>
</dbReference>
<keyword evidence="5" id="KW-0464">Manganese</keyword>
<dbReference type="InterPro" id="IPR050148">
    <property type="entry name" value="Terpene_synthase-like"/>
</dbReference>
<dbReference type="GO" id="GO:0000287">
    <property type="term" value="F:magnesium ion binding"/>
    <property type="evidence" value="ECO:0007669"/>
    <property type="project" value="InterPro"/>
</dbReference>
<reference evidence="8" key="2">
    <citation type="submission" date="2023-06" db="EMBL/GenBank/DDBJ databases">
        <authorList>
            <person name="Swenson N.G."/>
            <person name="Wegrzyn J.L."/>
            <person name="Mcevoy S.L."/>
        </authorList>
    </citation>
    <scope>NUCLEOTIDE SEQUENCE</scope>
    <source>
        <strain evidence="8">NS2018</strain>
        <tissue evidence="8">Leaf</tissue>
    </source>
</reference>
<dbReference type="InterPro" id="IPR036965">
    <property type="entry name" value="Terpene_synth_N_sf"/>
</dbReference>
<proteinExistence type="predicted"/>
<dbReference type="PROSITE" id="PS50206">
    <property type="entry name" value="RHODANESE_3"/>
    <property type="match status" value="1"/>
</dbReference>
<dbReference type="InterPro" id="IPR001906">
    <property type="entry name" value="Terpene_synth_N"/>
</dbReference>
<name>A0AA39RSE6_ACESA</name>
<feature type="domain" description="Rhodanese" evidence="7">
    <location>
        <begin position="276"/>
        <end position="308"/>
    </location>
</feature>
<accession>A0AA39RSE6</accession>
<evidence type="ECO:0000256" key="4">
    <source>
        <dbReference type="ARBA" id="ARBA00022842"/>
    </source>
</evidence>
<reference evidence="8" key="1">
    <citation type="journal article" date="2022" name="Plant J.">
        <title>Strategies of tolerance reflected in two North American maple genomes.</title>
        <authorList>
            <person name="McEvoy S.L."/>
            <person name="Sezen U.U."/>
            <person name="Trouern-Trend A."/>
            <person name="McMahon S.M."/>
            <person name="Schaberg P.G."/>
            <person name="Yang J."/>
            <person name="Wegrzyn J.L."/>
            <person name="Swenson N.G."/>
        </authorList>
    </citation>
    <scope>NUCLEOTIDE SEQUENCE</scope>
    <source>
        <strain evidence="8">NS2018</strain>
    </source>
</reference>
<gene>
    <name evidence="8" type="ORF">LWI29_034487</name>
</gene>
<dbReference type="GO" id="GO:0010333">
    <property type="term" value="F:terpene synthase activity"/>
    <property type="evidence" value="ECO:0007669"/>
    <property type="project" value="InterPro"/>
</dbReference>
<comment type="cofactor">
    <cofactor evidence="2">
        <name>Mg(2+)</name>
        <dbReference type="ChEBI" id="CHEBI:18420"/>
    </cofactor>
</comment>
<dbReference type="InterPro" id="IPR008949">
    <property type="entry name" value="Isoprenoid_synthase_dom_sf"/>
</dbReference>
<keyword evidence="9" id="KW-1185">Reference proteome</keyword>
<keyword evidence="3" id="KW-0479">Metal-binding</keyword>